<organism evidence="1 2">
    <name type="scientific">Streptomyces pilosus</name>
    <dbReference type="NCBI Taxonomy" id="28893"/>
    <lineage>
        <taxon>Bacteria</taxon>
        <taxon>Bacillati</taxon>
        <taxon>Actinomycetota</taxon>
        <taxon>Actinomycetes</taxon>
        <taxon>Kitasatosporales</taxon>
        <taxon>Streptomycetaceae</taxon>
        <taxon>Streptomyces</taxon>
    </lineage>
</organism>
<reference evidence="1" key="2">
    <citation type="submission" date="2020-09" db="EMBL/GenBank/DDBJ databases">
        <authorList>
            <person name="Sun Q."/>
            <person name="Ohkuma M."/>
        </authorList>
    </citation>
    <scope>NUCLEOTIDE SEQUENCE</scope>
    <source>
        <strain evidence="1">JCM 4403</strain>
    </source>
</reference>
<reference evidence="1" key="1">
    <citation type="journal article" date="2014" name="Int. J. Syst. Evol. Microbiol.">
        <title>Complete genome sequence of Corynebacterium casei LMG S-19264T (=DSM 44701T), isolated from a smear-ripened cheese.</title>
        <authorList>
            <consortium name="US DOE Joint Genome Institute (JGI-PGF)"/>
            <person name="Walter F."/>
            <person name="Albersmeier A."/>
            <person name="Kalinowski J."/>
            <person name="Ruckert C."/>
        </authorList>
    </citation>
    <scope>NUCLEOTIDE SEQUENCE</scope>
    <source>
        <strain evidence="1">JCM 4403</strain>
    </source>
</reference>
<dbReference type="EMBL" id="BMTU01000017">
    <property type="protein sequence ID" value="GGR05017.1"/>
    <property type="molecule type" value="Genomic_DNA"/>
</dbReference>
<protein>
    <submittedName>
        <fullName evidence="1">Uncharacterized protein</fullName>
    </submittedName>
</protein>
<evidence type="ECO:0000313" key="2">
    <source>
        <dbReference type="Proteomes" id="UP000656732"/>
    </source>
</evidence>
<proteinExistence type="predicted"/>
<name>A0A918C3Q5_9ACTN</name>
<dbReference type="AlphaFoldDB" id="A0A918C3Q5"/>
<dbReference type="Proteomes" id="UP000656732">
    <property type="component" value="Unassembled WGS sequence"/>
</dbReference>
<evidence type="ECO:0000313" key="1">
    <source>
        <dbReference type="EMBL" id="GGR05017.1"/>
    </source>
</evidence>
<dbReference type="RefSeq" id="WP_229847012.1">
    <property type="nucleotide sequence ID" value="NZ_BMTE01000021.1"/>
</dbReference>
<gene>
    <name evidence="1" type="ORF">GCM10010280_61340</name>
</gene>
<sequence>MNTPPSLLPQHLTRTETEEFLRLMTHLVTTCRSVAEQYPDGWRPPSPDKPADFGASMALIAEISRALNQTRRGIRRISDGARYRLHAPKPPASLQHYAGQP</sequence>
<accession>A0A918C3Q5</accession>
<comment type="caution">
    <text evidence="1">The sequence shown here is derived from an EMBL/GenBank/DDBJ whole genome shotgun (WGS) entry which is preliminary data.</text>
</comment>
<keyword evidence="2" id="KW-1185">Reference proteome</keyword>